<dbReference type="CDD" id="cd00452">
    <property type="entry name" value="KDPG_aldolase"/>
    <property type="match status" value="1"/>
</dbReference>
<dbReference type="STRING" id="1912961.BU204_08940"/>
<evidence type="ECO:0000256" key="3">
    <source>
        <dbReference type="ARBA" id="ARBA00011233"/>
    </source>
</evidence>
<evidence type="ECO:0000313" key="7">
    <source>
        <dbReference type="Proteomes" id="UP000185596"/>
    </source>
</evidence>
<proteinExistence type="inferred from homology"/>
<sequence length="208" mass="20599">MNLLAELTVRRALCIIRAPAIPDPVGLAGTLVEAGLPVVEFALTTPEAPRLIEQASSVDGLILGAGTVMSAQDARDAIAAGASFLLTPGLRPDVAAEAAKRDVPLVLGAMTPTEVAAAVDLGSTAVKVFPAARLGPAYFGDLHGPYPDVPLVATGGITTENAADFLAGGALAVTAGSGVVAPALAAESRLSDIAERARGFVAAVAGAG</sequence>
<dbReference type="InterPro" id="IPR000887">
    <property type="entry name" value="Aldlse_KDPG_KHG"/>
</dbReference>
<evidence type="ECO:0000256" key="1">
    <source>
        <dbReference type="ARBA" id="ARBA00004761"/>
    </source>
</evidence>
<accession>A0A1Q8CU98</accession>
<dbReference type="Proteomes" id="UP000185596">
    <property type="component" value="Unassembled WGS sequence"/>
</dbReference>
<dbReference type="Pfam" id="PF01081">
    <property type="entry name" value="Aldolase"/>
    <property type="match status" value="1"/>
</dbReference>
<comment type="similarity">
    <text evidence="2">Belongs to the KHG/KDPG aldolase family.</text>
</comment>
<comment type="subunit">
    <text evidence="3">Homotrimer.</text>
</comment>
<organism evidence="6 7">
    <name type="scientific">Actinophytocola xanthii</name>
    <dbReference type="NCBI Taxonomy" id="1912961"/>
    <lineage>
        <taxon>Bacteria</taxon>
        <taxon>Bacillati</taxon>
        <taxon>Actinomycetota</taxon>
        <taxon>Actinomycetes</taxon>
        <taxon>Pseudonocardiales</taxon>
        <taxon>Pseudonocardiaceae</taxon>
    </lineage>
</organism>
<keyword evidence="7" id="KW-1185">Reference proteome</keyword>
<keyword evidence="5" id="KW-0119">Carbohydrate metabolism</keyword>
<comment type="caution">
    <text evidence="6">The sequence shown here is derived from an EMBL/GenBank/DDBJ whole genome shotgun (WGS) entry which is preliminary data.</text>
</comment>
<evidence type="ECO:0000313" key="6">
    <source>
        <dbReference type="EMBL" id="OLF17926.1"/>
    </source>
</evidence>
<reference evidence="6 7" key="1">
    <citation type="submission" date="2016-12" db="EMBL/GenBank/DDBJ databases">
        <title>The draft genome sequence of Actinophytocola sp. 11-183.</title>
        <authorList>
            <person name="Wang W."/>
            <person name="Yuan L."/>
        </authorList>
    </citation>
    <scope>NUCLEOTIDE SEQUENCE [LARGE SCALE GENOMIC DNA]</scope>
    <source>
        <strain evidence="6 7">11-183</strain>
    </source>
</reference>
<evidence type="ECO:0000256" key="5">
    <source>
        <dbReference type="ARBA" id="ARBA00023277"/>
    </source>
</evidence>
<name>A0A1Q8CU98_9PSEU</name>
<dbReference type="AlphaFoldDB" id="A0A1Q8CU98"/>
<evidence type="ECO:0000256" key="2">
    <source>
        <dbReference type="ARBA" id="ARBA00006906"/>
    </source>
</evidence>
<dbReference type="RefSeq" id="WP_075125121.1">
    <property type="nucleotide sequence ID" value="NZ_MSIE01000013.1"/>
</dbReference>
<dbReference type="PANTHER" id="PTHR30246:SF1">
    <property type="entry name" value="2-DEHYDRO-3-DEOXY-6-PHOSPHOGALACTONATE ALDOLASE-RELATED"/>
    <property type="match status" value="1"/>
</dbReference>
<dbReference type="EMBL" id="MSIE01000013">
    <property type="protein sequence ID" value="OLF17926.1"/>
    <property type="molecule type" value="Genomic_DNA"/>
</dbReference>
<dbReference type="NCBIfam" id="TIGR01182">
    <property type="entry name" value="eda"/>
    <property type="match status" value="1"/>
</dbReference>
<evidence type="ECO:0000256" key="4">
    <source>
        <dbReference type="ARBA" id="ARBA00023239"/>
    </source>
</evidence>
<protein>
    <submittedName>
        <fullName evidence="6">2-dehydro-3-deoxyphosphogluconate aldolase</fullName>
    </submittedName>
</protein>
<comment type="pathway">
    <text evidence="1">Carbohydrate acid metabolism.</text>
</comment>
<keyword evidence="4" id="KW-0456">Lyase</keyword>
<dbReference type="PANTHER" id="PTHR30246">
    <property type="entry name" value="2-KETO-3-DEOXY-6-PHOSPHOGLUCONATE ALDOLASE"/>
    <property type="match status" value="1"/>
</dbReference>
<dbReference type="GO" id="GO:0016829">
    <property type="term" value="F:lyase activity"/>
    <property type="evidence" value="ECO:0007669"/>
    <property type="project" value="UniProtKB-KW"/>
</dbReference>
<dbReference type="InterPro" id="IPR013785">
    <property type="entry name" value="Aldolase_TIM"/>
</dbReference>
<dbReference type="Gene3D" id="3.20.20.70">
    <property type="entry name" value="Aldolase class I"/>
    <property type="match status" value="1"/>
</dbReference>
<gene>
    <name evidence="6" type="ORF">BU204_08940</name>
</gene>
<dbReference type="SUPFAM" id="SSF51569">
    <property type="entry name" value="Aldolase"/>
    <property type="match status" value="1"/>
</dbReference>